<accession>A0A2H3JFW7</accession>
<gene>
    <name evidence="2" type="ORF">WOLCODRAFT_165892</name>
</gene>
<evidence type="ECO:0000256" key="1">
    <source>
        <dbReference type="SAM" id="MobiDB-lite"/>
    </source>
</evidence>
<evidence type="ECO:0000313" key="3">
    <source>
        <dbReference type="Proteomes" id="UP000218811"/>
    </source>
</evidence>
<evidence type="ECO:0000313" key="2">
    <source>
        <dbReference type="EMBL" id="PCH34897.1"/>
    </source>
</evidence>
<reference evidence="2 3" key="1">
    <citation type="journal article" date="2012" name="Science">
        <title>The Paleozoic origin of enzymatic lignin decomposition reconstructed from 31 fungal genomes.</title>
        <authorList>
            <person name="Floudas D."/>
            <person name="Binder M."/>
            <person name="Riley R."/>
            <person name="Barry K."/>
            <person name="Blanchette R.A."/>
            <person name="Henrissat B."/>
            <person name="Martinez A.T."/>
            <person name="Otillar R."/>
            <person name="Spatafora J.W."/>
            <person name="Yadav J.S."/>
            <person name="Aerts A."/>
            <person name="Benoit I."/>
            <person name="Boyd A."/>
            <person name="Carlson A."/>
            <person name="Copeland A."/>
            <person name="Coutinho P.M."/>
            <person name="de Vries R.P."/>
            <person name="Ferreira P."/>
            <person name="Findley K."/>
            <person name="Foster B."/>
            <person name="Gaskell J."/>
            <person name="Glotzer D."/>
            <person name="Gorecki P."/>
            <person name="Heitman J."/>
            <person name="Hesse C."/>
            <person name="Hori C."/>
            <person name="Igarashi K."/>
            <person name="Jurgens J.A."/>
            <person name="Kallen N."/>
            <person name="Kersten P."/>
            <person name="Kohler A."/>
            <person name="Kuees U."/>
            <person name="Kumar T.K.A."/>
            <person name="Kuo A."/>
            <person name="LaButti K."/>
            <person name="Larrondo L.F."/>
            <person name="Lindquist E."/>
            <person name="Ling A."/>
            <person name="Lombard V."/>
            <person name="Lucas S."/>
            <person name="Lundell T."/>
            <person name="Martin R."/>
            <person name="McLaughlin D.J."/>
            <person name="Morgenstern I."/>
            <person name="Morin E."/>
            <person name="Murat C."/>
            <person name="Nagy L.G."/>
            <person name="Nolan M."/>
            <person name="Ohm R.A."/>
            <person name="Patyshakuliyeva A."/>
            <person name="Rokas A."/>
            <person name="Ruiz-Duenas F.J."/>
            <person name="Sabat G."/>
            <person name="Salamov A."/>
            <person name="Samejima M."/>
            <person name="Schmutz J."/>
            <person name="Slot J.C."/>
            <person name="St John F."/>
            <person name="Stenlid J."/>
            <person name="Sun H."/>
            <person name="Sun S."/>
            <person name="Syed K."/>
            <person name="Tsang A."/>
            <person name="Wiebenga A."/>
            <person name="Young D."/>
            <person name="Pisabarro A."/>
            <person name="Eastwood D.C."/>
            <person name="Martin F."/>
            <person name="Cullen D."/>
            <person name="Grigoriev I.V."/>
            <person name="Hibbett D.S."/>
        </authorList>
    </citation>
    <scope>NUCLEOTIDE SEQUENCE [LARGE SCALE GENOMIC DNA]</scope>
    <source>
        <strain evidence="2 3">MD-104</strain>
    </source>
</reference>
<dbReference type="EMBL" id="KB467832">
    <property type="protein sequence ID" value="PCH34897.1"/>
    <property type="molecule type" value="Genomic_DNA"/>
</dbReference>
<dbReference type="AlphaFoldDB" id="A0A2H3JFW7"/>
<feature type="region of interest" description="Disordered" evidence="1">
    <location>
        <begin position="118"/>
        <end position="183"/>
    </location>
</feature>
<name>A0A2H3JFW7_WOLCO</name>
<keyword evidence="3" id="KW-1185">Reference proteome</keyword>
<dbReference type="Proteomes" id="UP000218811">
    <property type="component" value="Unassembled WGS sequence"/>
</dbReference>
<feature type="compositionally biased region" description="Basic and acidic residues" evidence="1">
    <location>
        <begin position="163"/>
        <end position="172"/>
    </location>
</feature>
<protein>
    <submittedName>
        <fullName evidence="2">Uncharacterized protein</fullName>
    </submittedName>
</protein>
<sequence>MSNTTRNVDLYEVQGMTSVKALPDQVRDLPYLNSSSSERHRSGADMSCDVARDVRLHLRMVATRCSCTPPHEGPALRARARPGCRPHCTAPMSRAPLPMCPVADSPVAVADSLAAAGPPQGQGHVLHAASRPPSPHCTMRARSRAAPVPRPADVCTRAVGRYTDSDASDRDGPLALASESVRT</sequence>
<organism evidence="2 3">
    <name type="scientific">Wolfiporia cocos (strain MD-104)</name>
    <name type="common">Brown rot fungus</name>
    <dbReference type="NCBI Taxonomy" id="742152"/>
    <lineage>
        <taxon>Eukaryota</taxon>
        <taxon>Fungi</taxon>
        <taxon>Dikarya</taxon>
        <taxon>Basidiomycota</taxon>
        <taxon>Agaricomycotina</taxon>
        <taxon>Agaricomycetes</taxon>
        <taxon>Polyporales</taxon>
        <taxon>Phaeolaceae</taxon>
        <taxon>Wolfiporia</taxon>
    </lineage>
</organism>
<proteinExistence type="predicted"/>